<evidence type="ECO:0000313" key="2">
    <source>
        <dbReference type="Proteomes" id="UP000825367"/>
    </source>
</evidence>
<protein>
    <submittedName>
        <fullName evidence="1">Uncharacterized protein</fullName>
    </submittedName>
</protein>
<name>A0ABX8VC20_9MYCO</name>
<accession>A0ABX8VC20</accession>
<sequence length="60" mass="6464">MTTGELVGVAGGRASVAEIGFGTVLRPNIESGWNHPQQSLSNCRYRLCVGTATEMLEELR</sequence>
<dbReference type="Proteomes" id="UP000825367">
    <property type="component" value="Chromosome"/>
</dbReference>
<organism evidence="1 2">
    <name type="scientific">Mycolicibacterium pallens</name>
    <dbReference type="NCBI Taxonomy" id="370524"/>
    <lineage>
        <taxon>Bacteria</taxon>
        <taxon>Bacillati</taxon>
        <taxon>Actinomycetota</taxon>
        <taxon>Actinomycetes</taxon>
        <taxon>Mycobacteriales</taxon>
        <taxon>Mycobacteriaceae</taxon>
        <taxon>Mycolicibacterium</taxon>
    </lineage>
</organism>
<gene>
    <name evidence="1" type="ORF">K0O64_15570</name>
</gene>
<proteinExistence type="predicted"/>
<evidence type="ECO:0000313" key="1">
    <source>
        <dbReference type="EMBL" id="QYL14628.1"/>
    </source>
</evidence>
<keyword evidence="2" id="KW-1185">Reference proteome</keyword>
<dbReference type="RefSeq" id="WP_217353529.1">
    <property type="nucleotide sequence ID" value="NZ_CP080333.1"/>
</dbReference>
<dbReference type="EMBL" id="CP080333">
    <property type="protein sequence ID" value="QYL14628.1"/>
    <property type="molecule type" value="Genomic_DNA"/>
</dbReference>
<reference evidence="1 2" key="1">
    <citation type="submission" date="2021-07" db="EMBL/GenBank/DDBJ databases">
        <title>Whole genome sequencing of non-tuberculosis mycobacteria type-strains.</title>
        <authorList>
            <person name="Igarashi Y."/>
            <person name="Osugi A."/>
            <person name="Mitarai S."/>
        </authorList>
    </citation>
    <scope>NUCLEOTIDE SEQUENCE [LARGE SCALE GENOMIC DNA]</scope>
    <source>
        <strain evidence="1 2">JCM 16370</strain>
    </source>
</reference>